<reference evidence="4" key="1">
    <citation type="submission" date="2025-08" db="UniProtKB">
        <authorList>
            <consortium name="RefSeq"/>
        </authorList>
    </citation>
    <scope>IDENTIFICATION</scope>
</reference>
<dbReference type="AlphaFoldDB" id="A0A6I9RSZ6"/>
<feature type="domain" description="PWWP" evidence="2">
    <location>
        <begin position="137"/>
        <end position="198"/>
    </location>
</feature>
<dbReference type="PANTHER" id="PTHR10688">
    <property type="entry name" value="PWWP DOMAIN-CONTAINING PROTEIN"/>
    <property type="match status" value="1"/>
</dbReference>
<dbReference type="InterPro" id="IPR000313">
    <property type="entry name" value="PWWP_dom"/>
</dbReference>
<feature type="compositionally biased region" description="Low complexity" evidence="1">
    <location>
        <begin position="1056"/>
        <end position="1069"/>
    </location>
</feature>
<organism evidence="3 4">
    <name type="scientific">Elaeis guineensis var. tenera</name>
    <name type="common">Oil palm</name>
    <dbReference type="NCBI Taxonomy" id="51953"/>
    <lineage>
        <taxon>Eukaryota</taxon>
        <taxon>Viridiplantae</taxon>
        <taxon>Streptophyta</taxon>
        <taxon>Embryophyta</taxon>
        <taxon>Tracheophyta</taxon>
        <taxon>Spermatophyta</taxon>
        <taxon>Magnoliopsida</taxon>
        <taxon>Liliopsida</taxon>
        <taxon>Arecaceae</taxon>
        <taxon>Arecoideae</taxon>
        <taxon>Cocoseae</taxon>
        <taxon>Elaeidinae</taxon>
        <taxon>Elaeis</taxon>
    </lineage>
</organism>
<feature type="compositionally biased region" description="Polar residues" evidence="1">
    <location>
        <begin position="493"/>
        <end position="504"/>
    </location>
</feature>
<feature type="region of interest" description="Disordered" evidence="1">
    <location>
        <begin position="472"/>
        <end position="519"/>
    </location>
</feature>
<dbReference type="CDD" id="cd05162">
    <property type="entry name" value="PWWP"/>
    <property type="match status" value="1"/>
</dbReference>
<sequence length="1175" mass="127923">MIFVDKEVDRNPATATADISFVGMEKPQDGTRVSDGSVRQSGGSGSNPSRVLPDIDPAAAAAQPDAEIELEVARVSESEDARNDSSSVNAGVDRSMPVQAENRVSNTGAATQEPVSLQLSLAPQAAPPESWMHGFEIGDMVWGKVKSHPWWPGYIYNVHFAPPDVRRTRKEGHLLVAFFGDSSYGWFVPDEVIPFESYYLEKSKQTTSKNFVLAMDEAVYEESRRAALGLTCCCRKVRNFRYFGFPGYVCVDVPGYERGAEYSVKQIDRSRESFVPEELLSFLLQLALASQSDEPWGIDFIRRKARLLAYRKAVYEEYDETYPQAFGVQPVRPSPNDAETLDRLDYFAPRAMLLSGQLRIAENLGDARLFSSSSRPATGTPKSPSSLKKTKYVLIKKRKEERGVKHPSSSLGFSRPIQFLCSPPPKTHEMTRAIHYHKSPQRQAAASKSQAGGNYMLQRPSKLMSEGRKVATSNKLQVPSEQKETKLAVGPSAMQQASATSSHMEGQPLPTDGHSSNNLRRETKSAVALPASDRAAREESSKARAVATLNGVVVKKKKAPKRLRDDAGSVGPEDSGGIKKKKTKKVLGIEAGPSRDGRESYGKFAGRSTSTGLGHGQIVRTESQKRDDGVLRTSDLHSAAARQPRVDVSSLSLEFPQLLSDLKELAADPLYAIERNAPGVVLQVFSKFRSQVYQKSLHPPESDHDMAKLQATRVAVVARSLVEPGAGNADMVFGKEAKDHREPSSSALKLLKPKLKPNDPRKAVRKRRSSDQQEQSNEKKLRKMNQLNAVAIQKKAEQRSQKESRTATASAASAKPNNKGADTVKKQEPAPPPLPFSPTALLLKFPLGTSLPSVAKLKARLAVFGPLVKDSTRVYWKSDSCKVVFKHKPHAEAALNYSRKNDLLLGPLRCCIRELDPTTLKPLSFNPGKLPPPQSHLSHGPLVSPGNGGQPRALPYQQQQAPIVQLKSILKKRCDVGGGSVGNAAREAPRRVTFILDGRDNDRIEKEPPVAPAVSNGNGGSYAAGSSSSLPLMDPMTNSKNPKSSGLLPTPPPPLHSHLSNSLPLRPSISFPPPPRAAGGPFPSIALPLPLPPPPRVVGGPPPRPLPHTVDTFEAGGFGPAQFNESRLQHNGQHAVVGGTNKPDISSQMLILLRKCSHIVNNIKSSLGYIPYRPL</sequence>
<name>A0A6I9RSZ6_ELAGV</name>
<protein>
    <submittedName>
        <fullName evidence="4">Uncharacterized protein LOC105052490</fullName>
    </submittedName>
</protein>
<dbReference type="InParanoid" id="A0A6I9RSZ6"/>
<gene>
    <name evidence="4" type="primary">LOC105052490</name>
</gene>
<accession>A0A6I9RSZ6</accession>
<feature type="region of interest" description="Disordered" evidence="1">
    <location>
        <begin position="558"/>
        <end position="614"/>
    </location>
</feature>
<dbReference type="Pfam" id="PF00855">
    <property type="entry name" value="PWWP"/>
    <property type="match status" value="1"/>
</dbReference>
<dbReference type="PANTHER" id="PTHR10688:SF5">
    <property type="entry name" value="PWWP DOMAIN-CONTAINING PROTEIN 1-RELATED"/>
    <property type="match status" value="1"/>
</dbReference>
<evidence type="ECO:0000256" key="1">
    <source>
        <dbReference type="SAM" id="MobiDB-lite"/>
    </source>
</evidence>
<feature type="compositionally biased region" description="Basic and acidic residues" evidence="1">
    <location>
        <begin position="794"/>
        <end position="805"/>
    </location>
</feature>
<feature type="region of interest" description="Disordered" evidence="1">
    <location>
        <begin position="993"/>
        <end position="1077"/>
    </location>
</feature>
<keyword evidence="3" id="KW-1185">Reference proteome</keyword>
<feature type="compositionally biased region" description="Polar residues" evidence="1">
    <location>
        <begin position="37"/>
        <end position="49"/>
    </location>
</feature>
<feature type="region of interest" description="Disordered" evidence="1">
    <location>
        <begin position="927"/>
        <end position="954"/>
    </location>
</feature>
<evidence type="ECO:0000313" key="4">
    <source>
        <dbReference type="RefSeq" id="XP_010931619.1"/>
    </source>
</evidence>
<feature type="compositionally biased region" description="Basic and acidic residues" evidence="1">
    <location>
        <begin position="997"/>
        <end position="1008"/>
    </location>
</feature>
<dbReference type="SMART" id="SM00293">
    <property type="entry name" value="PWWP"/>
    <property type="match status" value="1"/>
</dbReference>
<feature type="compositionally biased region" description="Basic and acidic residues" evidence="1">
    <location>
        <begin position="73"/>
        <end position="83"/>
    </location>
</feature>
<dbReference type="SUPFAM" id="SSF63748">
    <property type="entry name" value="Tudor/PWWP/MBT"/>
    <property type="match status" value="1"/>
</dbReference>
<evidence type="ECO:0000313" key="3">
    <source>
        <dbReference type="Proteomes" id="UP000504607"/>
    </source>
</evidence>
<feature type="region of interest" description="Disordered" evidence="1">
    <location>
        <begin position="73"/>
        <end position="98"/>
    </location>
</feature>
<evidence type="ECO:0000259" key="2">
    <source>
        <dbReference type="PROSITE" id="PS50812"/>
    </source>
</evidence>
<dbReference type="PROSITE" id="PS50812">
    <property type="entry name" value="PWWP"/>
    <property type="match status" value="1"/>
</dbReference>
<dbReference type="Gene3D" id="2.30.30.140">
    <property type="match status" value="1"/>
</dbReference>
<dbReference type="InterPro" id="IPR052657">
    <property type="entry name" value="PDP_family_Arabidopsis"/>
</dbReference>
<proteinExistence type="predicted"/>
<dbReference type="GeneID" id="105052490"/>
<dbReference type="OrthoDB" id="1420611at2759"/>
<feature type="region of interest" description="Disordered" evidence="1">
    <location>
        <begin position="22"/>
        <end position="54"/>
    </location>
</feature>
<dbReference type="RefSeq" id="XP_010931619.1">
    <property type="nucleotide sequence ID" value="XM_010933317.3"/>
</dbReference>
<dbReference type="Proteomes" id="UP000504607">
    <property type="component" value="Chromosome 10"/>
</dbReference>
<feature type="region of interest" description="Disordered" evidence="1">
    <location>
        <begin position="737"/>
        <end position="835"/>
    </location>
</feature>
<feature type="region of interest" description="Disordered" evidence="1">
    <location>
        <begin position="370"/>
        <end position="389"/>
    </location>
</feature>
<dbReference type="KEGG" id="egu:105052490"/>